<feature type="domain" description="N-acetyltransferase" evidence="3">
    <location>
        <begin position="4"/>
        <end position="171"/>
    </location>
</feature>
<dbReference type="PANTHER" id="PTHR43877">
    <property type="entry name" value="AMINOALKYLPHOSPHONATE N-ACETYLTRANSFERASE-RELATED-RELATED"/>
    <property type="match status" value="1"/>
</dbReference>
<dbReference type="InterPro" id="IPR016181">
    <property type="entry name" value="Acyl_CoA_acyltransferase"/>
</dbReference>
<name>A0ABU2NC25_9PSEU</name>
<dbReference type="InterPro" id="IPR000182">
    <property type="entry name" value="GNAT_dom"/>
</dbReference>
<comment type="caution">
    <text evidence="4">The sequence shown here is derived from an EMBL/GenBank/DDBJ whole genome shotgun (WGS) entry which is preliminary data.</text>
</comment>
<evidence type="ECO:0000313" key="4">
    <source>
        <dbReference type="EMBL" id="MDT0351028.1"/>
    </source>
</evidence>
<protein>
    <submittedName>
        <fullName evidence="4">GNAT family N-acetyltransferase</fullName>
        <ecNumber evidence="4">2.3.1.-</ecNumber>
    </submittedName>
</protein>
<sequence length="178" mass="18748">MALATVRRAVDADVDALLRIQSDTWRAAYAELVPAEALAQLTTPAAREAWRAAVGAGGGHHVFVAVEGEWTVGFCAVAHYGGENGAAIAEVSTLLVEPRWGRRGHGGRLLAAAADALRGHGAEMGWAWVPEADAVSRAFYGHAGWEADGAVRGLDTGAGLLREVRLSGPLDLRLREPH</sequence>
<dbReference type="SUPFAM" id="SSF55729">
    <property type="entry name" value="Acyl-CoA N-acyltransferases (Nat)"/>
    <property type="match status" value="1"/>
</dbReference>
<dbReference type="EMBL" id="JAVREJ010000010">
    <property type="protein sequence ID" value="MDT0351028.1"/>
    <property type="molecule type" value="Genomic_DNA"/>
</dbReference>
<gene>
    <name evidence="4" type="ORF">RM445_15975</name>
</gene>
<evidence type="ECO:0000256" key="2">
    <source>
        <dbReference type="ARBA" id="ARBA00023315"/>
    </source>
</evidence>
<dbReference type="RefSeq" id="WP_311557135.1">
    <property type="nucleotide sequence ID" value="NZ_JAVREJ010000010.1"/>
</dbReference>
<evidence type="ECO:0000259" key="3">
    <source>
        <dbReference type="PROSITE" id="PS51186"/>
    </source>
</evidence>
<dbReference type="Gene3D" id="3.40.630.30">
    <property type="match status" value="1"/>
</dbReference>
<keyword evidence="2 4" id="KW-0012">Acyltransferase</keyword>
<organism evidence="4 5">
    <name type="scientific">Pseudonocardia charpentierae</name>
    <dbReference type="NCBI Taxonomy" id="3075545"/>
    <lineage>
        <taxon>Bacteria</taxon>
        <taxon>Bacillati</taxon>
        <taxon>Actinomycetota</taxon>
        <taxon>Actinomycetes</taxon>
        <taxon>Pseudonocardiales</taxon>
        <taxon>Pseudonocardiaceae</taxon>
        <taxon>Pseudonocardia</taxon>
    </lineage>
</organism>
<dbReference type="GO" id="GO:0016746">
    <property type="term" value="F:acyltransferase activity"/>
    <property type="evidence" value="ECO:0007669"/>
    <property type="project" value="UniProtKB-KW"/>
</dbReference>
<dbReference type="PROSITE" id="PS51186">
    <property type="entry name" value="GNAT"/>
    <property type="match status" value="1"/>
</dbReference>
<reference evidence="5" key="1">
    <citation type="submission" date="2023-07" db="EMBL/GenBank/DDBJ databases">
        <title>30 novel species of actinomycetes from the DSMZ collection.</title>
        <authorList>
            <person name="Nouioui I."/>
        </authorList>
    </citation>
    <scope>NUCLEOTIDE SEQUENCE [LARGE SCALE GENOMIC DNA]</scope>
    <source>
        <strain evidence="5">DSM 45834</strain>
    </source>
</reference>
<dbReference type="Proteomes" id="UP001183202">
    <property type="component" value="Unassembled WGS sequence"/>
</dbReference>
<evidence type="ECO:0000313" key="5">
    <source>
        <dbReference type="Proteomes" id="UP001183202"/>
    </source>
</evidence>
<accession>A0ABU2NC25</accession>
<dbReference type="PANTHER" id="PTHR43877:SF1">
    <property type="entry name" value="ACETYLTRANSFERASE"/>
    <property type="match status" value="1"/>
</dbReference>
<dbReference type="InterPro" id="IPR050832">
    <property type="entry name" value="Bact_Acetyltransf"/>
</dbReference>
<dbReference type="EC" id="2.3.1.-" evidence="4"/>
<dbReference type="Pfam" id="PF00583">
    <property type="entry name" value="Acetyltransf_1"/>
    <property type="match status" value="1"/>
</dbReference>
<evidence type="ECO:0000256" key="1">
    <source>
        <dbReference type="ARBA" id="ARBA00022679"/>
    </source>
</evidence>
<keyword evidence="5" id="KW-1185">Reference proteome</keyword>
<keyword evidence="1 4" id="KW-0808">Transferase</keyword>
<proteinExistence type="predicted"/>